<accession>A0AAV7MY97</accession>
<dbReference type="AlphaFoldDB" id="A0AAV7MY97"/>
<dbReference type="EMBL" id="JANPWB010000013">
    <property type="protein sequence ID" value="KAJ1106983.1"/>
    <property type="molecule type" value="Genomic_DNA"/>
</dbReference>
<evidence type="ECO:0000313" key="3">
    <source>
        <dbReference type="Proteomes" id="UP001066276"/>
    </source>
</evidence>
<feature type="region of interest" description="Disordered" evidence="1">
    <location>
        <begin position="28"/>
        <end position="55"/>
    </location>
</feature>
<evidence type="ECO:0000256" key="1">
    <source>
        <dbReference type="SAM" id="MobiDB-lite"/>
    </source>
</evidence>
<sequence length="135" mass="14593">MNVLIESVAKDPFCYLPSSACGPWTPSGSATALSATTTDMAGPKPNAEQARATERVEGFSRIPFWRKRDSSSRSIHKGAAVKFGKRKAEICHLWVVETTNDPVFGQSKGEEGAGVRRQGGNKETGVNNKNANLRE</sequence>
<organism evidence="2 3">
    <name type="scientific">Pleurodeles waltl</name>
    <name type="common">Iberian ribbed newt</name>
    <dbReference type="NCBI Taxonomy" id="8319"/>
    <lineage>
        <taxon>Eukaryota</taxon>
        <taxon>Metazoa</taxon>
        <taxon>Chordata</taxon>
        <taxon>Craniata</taxon>
        <taxon>Vertebrata</taxon>
        <taxon>Euteleostomi</taxon>
        <taxon>Amphibia</taxon>
        <taxon>Batrachia</taxon>
        <taxon>Caudata</taxon>
        <taxon>Salamandroidea</taxon>
        <taxon>Salamandridae</taxon>
        <taxon>Pleurodelinae</taxon>
        <taxon>Pleurodeles</taxon>
    </lineage>
</organism>
<feature type="region of interest" description="Disordered" evidence="1">
    <location>
        <begin position="102"/>
        <end position="135"/>
    </location>
</feature>
<feature type="compositionally biased region" description="Polar residues" evidence="1">
    <location>
        <begin position="124"/>
        <end position="135"/>
    </location>
</feature>
<reference evidence="2" key="1">
    <citation type="journal article" date="2022" name="bioRxiv">
        <title>Sequencing and chromosome-scale assembly of the giantPleurodeles waltlgenome.</title>
        <authorList>
            <person name="Brown T."/>
            <person name="Elewa A."/>
            <person name="Iarovenko S."/>
            <person name="Subramanian E."/>
            <person name="Araus A.J."/>
            <person name="Petzold A."/>
            <person name="Susuki M."/>
            <person name="Suzuki K.-i.T."/>
            <person name="Hayashi T."/>
            <person name="Toyoda A."/>
            <person name="Oliveira C."/>
            <person name="Osipova E."/>
            <person name="Leigh N.D."/>
            <person name="Simon A."/>
            <person name="Yun M.H."/>
        </authorList>
    </citation>
    <scope>NUCLEOTIDE SEQUENCE</scope>
    <source>
        <strain evidence="2">20211129_DDA</strain>
        <tissue evidence="2">Liver</tissue>
    </source>
</reference>
<gene>
    <name evidence="2" type="ORF">NDU88_004381</name>
</gene>
<dbReference type="Proteomes" id="UP001066276">
    <property type="component" value="Chromosome 9"/>
</dbReference>
<name>A0AAV7MY97_PLEWA</name>
<protein>
    <submittedName>
        <fullName evidence="2">Uncharacterized protein</fullName>
    </submittedName>
</protein>
<comment type="caution">
    <text evidence="2">The sequence shown here is derived from an EMBL/GenBank/DDBJ whole genome shotgun (WGS) entry which is preliminary data.</text>
</comment>
<feature type="compositionally biased region" description="Low complexity" evidence="1">
    <location>
        <begin position="28"/>
        <end position="38"/>
    </location>
</feature>
<evidence type="ECO:0000313" key="2">
    <source>
        <dbReference type="EMBL" id="KAJ1106983.1"/>
    </source>
</evidence>
<proteinExistence type="predicted"/>
<keyword evidence="3" id="KW-1185">Reference proteome</keyword>